<accession>A0A379TRP9</accession>
<proteinExistence type="predicted"/>
<organism evidence="2 3">
    <name type="scientific">Salmonella diarizonae</name>
    <dbReference type="NCBI Taxonomy" id="59204"/>
    <lineage>
        <taxon>Bacteria</taxon>
        <taxon>Pseudomonadati</taxon>
        <taxon>Pseudomonadota</taxon>
        <taxon>Gammaproteobacteria</taxon>
        <taxon>Enterobacterales</taxon>
        <taxon>Enterobacteriaceae</taxon>
        <taxon>Salmonella</taxon>
    </lineage>
</organism>
<feature type="domain" description="Toxin co-regulated pilus biosynthesis protein Q C-terminal" evidence="1">
    <location>
        <begin position="243"/>
        <end position="327"/>
    </location>
</feature>
<dbReference type="InterPro" id="IPR018927">
    <property type="entry name" value="Pilus_synth_Q_C"/>
</dbReference>
<dbReference type="PROSITE" id="PS51257">
    <property type="entry name" value="PROKAR_LIPOPROTEIN"/>
    <property type="match status" value="1"/>
</dbReference>
<gene>
    <name evidence="2" type="ORF">NCTC10060_00061</name>
</gene>
<dbReference type="AlphaFoldDB" id="A0A379TRP9"/>
<evidence type="ECO:0000313" key="3">
    <source>
        <dbReference type="Proteomes" id="UP000254633"/>
    </source>
</evidence>
<evidence type="ECO:0000259" key="1">
    <source>
        <dbReference type="Pfam" id="PF10671"/>
    </source>
</evidence>
<keyword evidence="2" id="KW-0449">Lipoprotein</keyword>
<dbReference type="EMBL" id="UGXH01000001">
    <property type="protein sequence ID" value="SUG53033.1"/>
    <property type="molecule type" value="Genomic_DNA"/>
</dbReference>
<sequence length="330" mass="36744">MYRKRLILAGVLANILTGCSSPPKLTEPEGQWVDFDTSGAIVGTVATSSPACLNCWQEIQAPIPKESAVAKRISVTSTLLSSPSPAITTAPVVKIKEHTESKPDMKSFVSKDGEKVPLYKALREIIPAEWKVNLSPPVVEKFTHNVSWKGNDQWPYVLRKMLTAYGLKAEINDKKAEIVILYAQKASVPVKSVTLSAKPLITRLPETRVLKPPVVPVVTQGILPPVKKNVPIIKPAPVSVLKVWTLDKGTTLQKGFNSWVEKETCPTAKKKWTVKWDTDTDYPIDEPLTFRVRNFEEATDQLFNLYRKAQVPLYADGYRNQCLIIINEGK</sequence>
<dbReference type="RefSeq" id="WP_230389293.1">
    <property type="nucleotide sequence ID" value="NZ_DACWWF010000017.1"/>
</dbReference>
<reference evidence="2 3" key="1">
    <citation type="submission" date="2018-06" db="EMBL/GenBank/DDBJ databases">
        <authorList>
            <consortium name="Pathogen Informatics"/>
            <person name="Doyle S."/>
        </authorList>
    </citation>
    <scope>NUCLEOTIDE SEQUENCE [LARGE SCALE GENOMIC DNA]</scope>
    <source>
        <strain evidence="2 3">NCTC10060</strain>
    </source>
</reference>
<protein>
    <submittedName>
        <fullName evidence="2">Lipoprotein PilL</fullName>
    </submittedName>
</protein>
<evidence type="ECO:0000313" key="2">
    <source>
        <dbReference type="EMBL" id="SUG53033.1"/>
    </source>
</evidence>
<dbReference type="Pfam" id="PF10671">
    <property type="entry name" value="TcpQ"/>
    <property type="match status" value="1"/>
</dbReference>
<name>A0A379TRP9_SALDZ</name>
<dbReference type="Gene3D" id="3.55.50.70">
    <property type="match status" value="1"/>
</dbReference>
<dbReference type="Proteomes" id="UP000254633">
    <property type="component" value="Unassembled WGS sequence"/>
</dbReference>